<keyword evidence="1" id="KW-0805">Transcription regulation</keyword>
<dbReference type="InterPro" id="IPR011991">
    <property type="entry name" value="ArsR-like_HTH"/>
</dbReference>
<evidence type="ECO:0000313" key="6">
    <source>
        <dbReference type="Proteomes" id="UP000642070"/>
    </source>
</evidence>
<gene>
    <name evidence="5" type="ORF">GCM10007977_029260</name>
</gene>
<keyword evidence="2" id="KW-0238">DNA-binding</keyword>
<evidence type="ECO:0000256" key="2">
    <source>
        <dbReference type="ARBA" id="ARBA00023125"/>
    </source>
</evidence>
<sequence>MRADAERLAGVLKAIADPARLRLLSLIQSAPEGEASVSDLTAPLGLSQPTVSHHLRILTEAGLLEREKRGVWAYYRLVPSTIAAIADLLTPPRKRAAKRAR</sequence>
<dbReference type="AlphaFoldDB" id="A0A917TK49"/>
<dbReference type="PANTHER" id="PTHR33154">
    <property type="entry name" value="TRANSCRIPTIONAL REGULATOR, ARSR FAMILY"/>
    <property type="match status" value="1"/>
</dbReference>
<dbReference type="SMART" id="SM00418">
    <property type="entry name" value="HTH_ARSR"/>
    <property type="match status" value="1"/>
</dbReference>
<proteinExistence type="predicted"/>
<name>A0A917TK49_9ACTN</name>
<dbReference type="Proteomes" id="UP000642070">
    <property type="component" value="Unassembled WGS sequence"/>
</dbReference>
<dbReference type="InterPro" id="IPR036388">
    <property type="entry name" value="WH-like_DNA-bd_sf"/>
</dbReference>
<dbReference type="Gene3D" id="1.10.10.10">
    <property type="entry name" value="Winged helix-like DNA-binding domain superfamily/Winged helix DNA-binding domain"/>
    <property type="match status" value="1"/>
</dbReference>
<dbReference type="PRINTS" id="PR00778">
    <property type="entry name" value="HTHARSR"/>
</dbReference>
<evidence type="ECO:0000256" key="3">
    <source>
        <dbReference type="ARBA" id="ARBA00023163"/>
    </source>
</evidence>
<dbReference type="EMBL" id="BMPI01000012">
    <property type="protein sequence ID" value="GGM26237.1"/>
    <property type="molecule type" value="Genomic_DNA"/>
</dbReference>
<dbReference type="NCBIfam" id="NF033788">
    <property type="entry name" value="HTH_metalloreg"/>
    <property type="match status" value="1"/>
</dbReference>
<evidence type="ECO:0000259" key="4">
    <source>
        <dbReference type="PROSITE" id="PS50987"/>
    </source>
</evidence>
<reference evidence="5" key="2">
    <citation type="submission" date="2020-09" db="EMBL/GenBank/DDBJ databases">
        <authorList>
            <person name="Sun Q."/>
            <person name="Ohkuma M."/>
        </authorList>
    </citation>
    <scope>NUCLEOTIDE SEQUENCE</scope>
    <source>
        <strain evidence="5">JCM 19831</strain>
    </source>
</reference>
<dbReference type="PANTHER" id="PTHR33154:SF18">
    <property type="entry name" value="ARSENICAL RESISTANCE OPERON REPRESSOR"/>
    <property type="match status" value="1"/>
</dbReference>
<dbReference type="GO" id="GO:0003677">
    <property type="term" value="F:DNA binding"/>
    <property type="evidence" value="ECO:0007669"/>
    <property type="project" value="UniProtKB-KW"/>
</dbReference>
<comment type="caution">
    <text evidence="5">The sequence shown here is derived from an EMBL/GenBank/DDBJ whole genome shotgun (WGS) entry which is preliminary data.</text>
</comment>
<evidence type="ECO:0000256" key="1">
    <source>
        <dbReference type="ARBA" id="ARBA00023015"/>
    </source>
</evidence>
<accession>A0A917TK49</accession>
<dbReference type="InterPro" id="IPR036390">
    <property type="entry name" value="WH_DNA-bd_sf"/>
</dbReference>
<keyword evidence="3" id="KW-0804">Transcription</keyword>
<dbReference type="PROSITE" id="PS50987">
    <property type="entry name" value="HTH_ARSR_2"/>
    <property type="match status" value="1"/>
</dbReference>
<dbReference type="SUPFAM" id="SSF46785">
    <property type="entry name" value="Winged helix' DNA-binding domain"/>
    <property type="match status" value="1"/>
</dbReference>
<dbReference type="Pfam" id="PF01022">
    <property type="entry name" value="HTH_5"/>
    <property type="match status" value="1"/>
</dbReference>
<keyword evidence="6" id="KW-1185">Reference proteome</keyword>
<dbReference type="CDD" id="cd00090">
    <property type="entry name" value="HTH_ARSR"/>
    <property type="match status" value="1"/>
</dbReference>
<feature type="domain" description="HTH arsR-type" evidence="4">
    <location>
        <begin position="1"/>
        <end position="97"/>
    </location>
</feature>
<dbReference type="InterPro" id="IPR051081">
    <property type="entry name" value="HTH_MetalResp_TranReg"/>
</dbReference>
<reference evidence="5" key="1">
    <citation type="journal article" date="2014" name="Int. J. Syst. Evol. Microbiol.">
        <title>Complete genome sequence of Corynebacterium casei LMG S-19264T (=DSM 44701T), isolated from a smear-ripened cheese.</title>
        <authorList>
            <consortium name="US DOE Joint Genome Institute (JGI-PGF)"/>
            <person name="Walter F."/>
            <person name="Albersmeier A."/>
            <person name="Kalinowski J."/>
            <person name="Ruckert C."/>
        </authorList>
    </citation>
    <scope>NUCLEOTIDE SEQUENCE</scope>
    <source>
        <strain evidence="5">JCM 19831</strain>
    </source>
</reference>
<evidence type="ECO:0000313" key="5">
    <source>
        <dbReference type="EMBL" id="GGM26237.1"/>
    </source>
</evidence>
<dbReference type="InterPro" id="IPR001845">
    <property type="entry name" value="HTH_ArsR_DNA-bd_dom"/>
</dbReference>
<organism evidence="5 6">
    <name type="scientific">Dactylosporangium sucinum</name>
    <dbReference type="NCBI Taxonomy" id="1424081"/>
    <lineage>
        <taxon>Bacteria</taxon>
        <taxon>Bacillati</taxon>
        <taxon>Actinomycetota</taxon>
        <taxon>Actinomycetes</taxon>
        <taxon>Micromonosporales</taxon>
        <taxon>Micromonosporaceae</taxon>
        <taxon>Dactylosporangium</taxon>
    </lineage>
</organism>
<protein>
    <submittedName>
        <fullName evidence="5">Transcriptional regulator, ArsR family protein</fullName>
    </submittedName>
</protein>
<dbReference type="GO" id="GO:0003700">
    <property type="term" value="F:DNA-binding transcription factor activity"/>
    <property type="evidence" value="ECO:0007669"/>
    <property type="project" value="InterPro"/>
</dbReference>